<reference evidence="5 6" key="1">
    <citation type="submission" date="2016-10" db="EMBL/GenBank/DDBJ databases">
        <authorList>
            <person name="de Groot N.N."/>
        </authorList>
    </citation>
    <scope>NUCLEOTIDE SEQUENCE [LARGE SCALE GENOMIC DNA]</scope>
    <source>
        <strain evidence="5 6">AB35.6</strain>
    </source>
</reference>
<feature type="domain" description="Glycosyltransferase subfamily 4-like N-terminal" evidence="4">
    <location>
        <begin position="19"/>
        <end position="189"/>
    </location>
</feature>
<dbReference type="EMBL" id="FNSD01000001">
    <property type="protein sequence ID" value="SEC60735.1"/>
    <property type="molecule type" value="Genomic_DNA"/>
</dbReference>
<keyword evidence="2 5" id="KW-0808">Transferase</keyword>
<keyword evidence="1" id="KW-0328">Glycosyltransferase</keyword>
<dbReference type="AlphaFoldDB" id="A0A1H4TW76"/>
<name>A0A1H4TW76_9BACT</name>
<dbReference type="SUPFAM" id="SSF53756">
    <property type="entry name" value="UDP-Glycosyltransferase/glycogen phosphorylase"/>
    <property type="match status" value="1"/>
</dbReference>
<proteinExistence type="predicted"/>
<organism evidence="5 6">
    <name type="scientific">Terriglobus roseus</name>
    <dbReference type="NCBI Taxonomy" id="392734"/>
    <lineage>
        <taxon>Bacteria</taxon>
        <taxon>Pseudomonadati</taxon>
        <taxon>Acidobacteriota</taxon>
        <taxon>Terriglobia</taxon>
        <taxon>Terriglobales</taxon>
        <taxon>Acidobacteriaceae</taxon>
        <taxon>Terriglobus</taxon>
    </lineage>
</organism>
<feature type="domain" description="Glycosyl transferase family 1" evidence="3">
    <location>
        <begin position="199"/>
        <end position="369"/>
    </location>
</feature>
<accession>A0A1H4TW76</accession>
<evidence type="ECO:0000313" key="6">
    <source>
        <dbReference type="Proteomes" id="UP000182409"/>
    </source>
</evidence>
<dbReference type="Pfam" id="PF00534">
    <property type="entry name" value="Glycos_transf_1"/>
    <property type="match status" value="1"/>
</dbReference>
<dbReference type="InterPro" id="IPR001296">
    <property type="entry name" value="Glyco_trans_1"/>
</dbReference>
<evidence type="ECO:0000313" key="5">
    <source>
        <dbReference type="EMBL" id="SEC60735.1"/>
    </source>
</evidence>
<evidence type="ECO:0000256" key="2">
    <source>
        <dbReference type="ARBA" id="ARBA00022679"/>
    </source>
</evidence>
<dbReference type="InterPro" id="IPR028098">
    <property type="entry name" value="Glyco_trans_4-like_N"/>
</dbReference>
<dbReference type="PANTHER" id="PTHR12526:SF510">
    <property type="entry name" value="D-INOSITOL 3-PHOSPHATE GLYCOSYLTRANSFERASE"/>
    <property type="match status" value="1"/>
</dbReference>
<protein>
    <submittedName>
        <fullName evidence="5">Glycosyltransferase involved in cell wall bisynthesis</fullName>
    </submittedName>
</protein>
<evidence type="ECO:0000259" key="3">
    <source>
        <dbReference type="Pfam" id="PF00534"/>
    </source>
</evidence>
<sequence>MSNENAPRLVSFYSHTSSISGAEVVLLSVLDGLDRTRYEPLLIAPCGELANSAVRLNVKHLPFDELHARFTKNPFRLARYVFQAAIHIFELRALLKRRRPALLHANSIRAGMIASMAATGLNLRVIWHLHDILPDNAPGLAIRKLANSLSRTAYLAVSNATAAGFAFCREHHVVTRKIEVIYNSVDSKRFCPDADARLAIRQELGLTDDDVAVGAIAQITPRKRQLELLEVFAEDHAKVPNAILFFVGGGLFNLKNRQYEARLKARIDELRLGDRVRFLGKRSDIPSILNGLDIVVQNSDREPLGMAILEAMATAKPVISTSVDGTPEVIADGEDGFLVALDEPTQLMQRVKSLHDDPDMRRTFGMRGRAKVLTKFSPGEQASRLDSYYHALLAD</sequence>
<dbReference type="Gene3D" id="3.40.50.2000">
    <property type="entry name" value="Glycogen Phosphorylase B"/>
    <property type="match status" value="2"/>
</dbReference>
<gene>
    <name evidence="5" type="ORF">SAMN05443244_3880</name>
</gene>
<dbReference type="PANTHER" id="PTHR12526">
    <property type="entry name" value="GLYCOSYLTRANSFERASE"/>
    <property type="match status" value="1"/>
</dbReference>
<dbReference type="Pfam" id="PF13439">
    <property type="entry name" value="Glyco_transf_4"/>
    <property type="match status" value="1"/>
</dbReference>
<dbReference type="GO" id="GO:0016757">
    <property type="term" value="F:glycosyltransferase activity"/>
    <property type="evidence" value="ECO:0007669"/>
    <property type="project" value="UniProtKB-KW"/>
</dbReference>
<dbReference type="Proteomes" id="UP000182409">
    <property type="component" value="Unassembled WGS sequence"/>
</dbReference>
<dbReference type="CDD" id="cd03801">
    <property type="entry name" value="GT4_PimA-like"/>
    <property type="match status" value="1"/>
</dbReference>
<evidence type="ECO:0000256" key="1">
    <source>
        <dbReference type="ARBA" id="ARBA00022676"/>
    </source>
</evidence>
<evidence type="ECO:0000259" key="4">
    <source>
        <dbReference type="Pfam" id="PF13439"/>
    </source>
</evidence>